<evidence type="ECO:0000256" key="3">
    <source>
        <dbReference type="ARBA" id="ARBA00022543"/>
    </source>
</evidence>
<dbReference type="OrthoDB" id="30586at2"/>
<dbReference type="Proteomes" id="UP000245999">
    <property type="component" value="Chromosome"/>
</dbReference>
<dbReference type="SUPFAM" id="SSF81321">
    <property type="entry name" value="Family A G protein-coupled receptor-like"/>
    <property type="match status" value="1"/>
</dbReference>
<dbReference type="GO" id="GO:0007602">
    <property type="term" value="P:phototransduction"/>
    <property type="evidence" value="ECO:0007669"/>
    <property type="project" value="UniProtKB-KW"/>
</dbReference>
<evidence type="ECO:0000256" key="11">
    <source>
        <dbReference type="SAM" id="Phobius"/>
    </source>
</evidence>
<gene>
    <name evidence="12" type="ORF">DDQ68_20735</name>
</gene>
<keyword evidence="3" id="KW-0600">Photoreceptor protein</keyword>
<dbReference type="PROSITE" id="PS00950">
    <property type="entry name" value="BACTERIAL_OPSIN_1"/>
    <property type="match status" value="1"/>
</dbReference>
<feature type="transmembrane region" description="Helical" evidence="11">
    <location>
        <begin position="80"/>
        <end position="98"/>
    </location>
</feature>
<evidence type="ECO:0000256" key="2">
    <source>
        <dbReference type="ARBA" id="ARBA00008130"/>
    </source>
</evidence>
<dbReference type="PANTHER" id="PTHR28286:SF2">
    <property type="entry name" value="BACTERIORHODOPSIN _OPSIN, NOPA (EUROFUNG)"/>
    <property type="match status" value="1"/>
</dbReference>
<evidence type="ECO:0000256" key="5">
    <source>
        <dbReference type="ARBA" id="ARBA00022692"/>
    </source>
</evidence>
<feature type="transmembrane region" description="Helical" evidence="11">
    <location>
        <begin position="48"/>
        <end position="68"/>
    </location>
</feature>
<dbReference type="AlphaFoldDB" id="A0A2Z3GV56"/>
<evidence type="ECO:0000256" key="7">
    <source>
        <dbReference type="ARBA" id="ARBA00022989"/>
    </source>
</evidence>
<feature type="transmembrane region" description="Helical" evidence="11">
    <location>
        <begin position="171"/>
        <end position="191"/>
    </location>
</feature>
<keyword evidence="8" id="KW-0157">Chromophore</keyword>
<dbReference type="GO" id="GO:0016020">
    <property type="term" value="C:membrane"/>
    <property type="evidence" value="ECO:0007669"/>
    <property type="project" value="UniProtKB-SubCell"/>
</dbReference>
<name>A0A2Z3GV56_9BACT</name>
<keyword evidence="13" id="KW-1185">Reference proteome</keyword>
<keyword evidence="7 11" id="KW-1133">Transmembrane helix</keyword>
<dbReference type="Gene3D" id="1.20.1070.10">
    <property type="entry name" value="Rhodopsin 7-helix transmembrane proteins"/>
    <property type="match status" value="1"/>
</dbReference>
<feature type="transmembrane region" description="Helical" evidence="11">
    <location>
        <begin position="141"/>
        <end position="159"/>
    </location>
</feature>
<keyword evidence="4" id="KW-0716">Sensory transduction</keyword>
<comment type="subcellular location">
    <subcellularLocation>
        <location evidence="1">Membrane</location>
        <topology evidence="1">Multi-pass membrane protein</topology>
    </subcellularLocation>
</comment>
<evidence type="ECO:0000256" key="10">
    <source>
        <dbReference type="ARBA" id="ARBA00023170"/>
    </source>
</evidence>
<sequence length="289" mass="31893">MFANIFFDWLRNINAHLAIDEVYLHIKHQSAMQTILIDVLKIPVDDPIAFTFFTGYMAMAAAAVFFLFERGGVADKWKTSLLISGMITGIAAVHYYYMRNYYMETHTSPVALRYIDWTLTVPLMVVEFYLLVRAAGAKIGLLWKLVLAAVFMLVCGYIGEAFTDGSKSHSMIWGTLSTLGYLYILYSAWMGEIAQLAAKSESTAVQKGVRSLAWFILVGWAIYPIGYMAMPGGWLGADGLGLLRPHDLDLIYNLGDAVNKIGFGLVVYGIARSESAAKKVVPQGAGVLA</sequence>
<organism evidence="12 13">
    <name type="scientific">Hymenobacter nivis</name>
    <dbReference type="NCBI Taxonomy" id="1850093"/>
    <lineage>
        <taxon>Bacteria</taxon>
        <taxon>Pseudomonadati</taxon>
        <taxon>Bacteroidota</taxon>
        <taxon>Cytophagia</taxon>
        <taxon>Cytophagales</taxon>
        <taxon>Hymenobacteraceae</taxon>
        <taxon>Hymenobacter</taxon>
    </lineage>
</organism>
<dbReference type="GO" id="GO:0005216">
    <property type="term" value="F:monoatomic ion channel activity"/>
    <property type="evidence" value="ECO:0007669"/>
    <property type="project" value="InterPro"/>
</dbReference>
<dbReference type="EMBL" id="CP029145">
    <property type="protein sequence ID" value="AWM35537.2"/>
    <property type="molecule type" value="Genomic_DNA"/>
</dbReference>
<dbReference type="InterPro" id="IPR001425">
    <property type="entry name" value="Arc/bac/fun_rhodopsins"/>
</dbReference>
<dbReference type="InterPro" id="IPR018229">
    <property type="entry name" value="Rhodopsin_retinal_BS"/>
</dbReference>
<comment type="similarity">
    <text evidence="2">Belongs to the archaeal/bacterial/fungal opsin family.</text>
</comment>
<evidence type="ECO:0000256" key="1">
    <source>
        <dbReference type="ARBA" id="ARBA00004141"/>
    </source>
</evidence>
<feature type="transmembrane region" description="Helical" evidence="11">
    <location>
        <begin position="212"/>
        <end position="230"/>
    </location>
</feature>
<feature type="transmembrane region" description="Helical" evidence="11">
    <location>
        <begin position="250"/>
        <end position="271"/>
    </location>
</feature>
<proteinExistence type="inferred from homology"/>
<evidence type="ECO:0000256" key="8">
    <source>
        <dbReference type="ARBA" id="ARBA00022991"/>
    </source>
</evidence>
<dbReference type="GO" id="GO:0009881">
    <property type="term" value="F:photoreceptor activity"/>
    <property type="evidence" value="ECO:0007669"/>
    <property type="project" value="UniProtKB-KW"/>
</dbReference>
<evidence type="ECO:0000313" key="13">
    <source>
        <dbReference type="Proteomes" id="UP000245999"/>
    </source>
</evidence>
<keyword evidence="10" id="KW-0675">Receptor</keyword>
<evidence type="ECO:0000256" key="6">
    <source>
        <dbReference type="ARBA" id="ARBA00022925"/>
    </source>
</evidence>
<dbReference type="Pfam" id="PF01036">
    <property type="entry name" value="Bac_rhodopsin"/>
    <property type="match status" value="1"/>
</dbReference>
<keyword evidence="5 11" id="KW-0812">Transmembrane</keyword>
<feature type="transmembrane region" description="Helical" evidence="11">
    <location>
        <begin position="110"/>
        <end position="132"/>
    </location>
</feature>
<dbReference type="SMART" id="SM01021">
    <property type="entry name" value="Bac_rhodopsin"/>
    <property type="match status" value="1"/>
</dbReference>
<evidence type="ECO:0000256" key="4">
    <source>
        <dbReference type="ARBA" id="ARBA00022606"/>
    </source>
</evidence>
<keyword evidence="9 11" id="KW-0472">Membrane</keyword>
<protein>
    <submittedName>
        <fullName evidence="12">Rhodopsin</fullName>
    </submittedName>
</protein>
<keyword evidence="6" id="KW-0681">Retinal protein</keyword>
<accession>A0A2Z3GV56</accession>
<dbReference type="PANTHER" id="PTHR28286">
    <property type="match status" value="1"/>
</dbReference>
<dbReference type="KEGG" id="hnv:DDQ68_20735"/>
<evidence type="ECO:0000256" key="9">
    <source>
        <dbReference type="ARBA" id="ARBA00023136"/>
    </source>
</evidence>
<evidence type="ECO:0000313" key="12">
    <source>
        <dbReference type="EMBL" id="AWM35537.2"/>
    </source>
</evidence>
<reference evidence="13" key="1">
    <citation type="submission" date="2018-04" db="EMBL/GenBank/DDBJ databases">
        <title>Complete genome of Antarctic heterotrophic bacterium Hymenobacter nivis.</title>
        <authorList>
            <person name="Terashima M."/>
        </authorList>
    </citation>
    <scope>NUCLEOTIDE SEQUENCE [LARGE SCALE GENOMIC DNA]</scope>
    <source>
        <strain evidence="13">NBRC 111535</strain>
    </source>
</reference>